<feature type="binding site" evidence="5">
    <location>
        <position position="328"/>
    </location>
    <ligand>
        <name>Fe cation</name>
        <dbReference type="ChEBI" id="CHEBI:24875"/>
        <note>catalytic</note>
    </ligand>
</feature>
<comment type="caution">
    <text evidence="8">The sequence shown here is derived from an EMBL/GenBank/DDBJ whole genome shotgun (WGS) entry which is preliminary data.</text>
</comment>
<dbReference type="PANTHER" id="PTHR16557:SF2">
    <property type="entry name" value="NUCLEIC ACID DIOXYGENASE ALKBH1"/>
    <property type="match status" value="1"/>
</dbReference>
<dbReference type="PANTHER" id="PTHR16557">
    <property type="entry name" value="ALKYLATED DNA REPAIR PROTEIN ALKB-RELATED"/>
    <property type="match status" value="1"/>
</dbReference>
<feature type="region of interest" description="Disordered" evidence="6">
    <location>
        <begin position="203"/>
        <end position="227"/>
    </location>
</feature>
<evidence type="ECO:0000313" key="8">
    <source>
        <dbReference type="EMBL" id="CAG8654171.1"/>
    </source>
</evidence>
<keyword evidence="9" id="KW-1185">Reference proteome</keyword>
<evidence type="ECO:0000256" key="6">
    <source>
        <dbReference type="SAM" id="MobiDB-lite"/>
    </source>
</evidence>
<feature type="domain" description="Alpha-ketoglutarate-dependent dioxygenase AlkB-like" evidence="7">
    <location>
        <begin position="231"/>
        <end position="395"/>
    </location>
</feature>
<comment type="cofactor">
    <cofactor evidence="5">
        <name>Fe(2+)</name>
        <dbReference type="ChEBI" id="CHEBI:29033"/>
    </cofactor>
    <text evidence="5">Binds 1 Fe(2+) ion per subunit.</text>
</comment>
<dbReference type="Pfam" id="PF13532">
    <property type="entry name" value="2OG-FeII_Oxy_2"/>
    <property type="match status" value="1"/>
</dbReference>
<feature type="non-terminal residue" evidence="8">
    <location>
        <position position="618"/>
    </location>
</feature>
<dbReference type="Gene3D" id="2.60.120.590">
    <property type="entry name" value="Alpha-ketoglutarate-dependent dioxygenase AlkB-like"/>
    <property type="match status" value="1"/>
</dbReference>
<evidence type="ECO:0000256" key="4">
    <source>
        <dbReference type="ARBA" id="ARBA00023004"/>
    </source>
</evidence>
<feature type="compositionally biased region" description="Polar residues" evidence="6">
    <location>
        <begin position="21"/>
        <end position="31"/>
    </location>
</feature>
<feature type="compositionally biased region" description="Basic and acidic residues" evidence="6">
    <location>
        <begin position="203"/>
        <end position="222"/>
    </location>
</feature>
<dbReference type="GO" id="GO:0005737">
    <property type="term" value="C:cytoplasm"/>
    <property type="evidence" value="ECO:0007669"/>
    <property type="project" value="TreeGrafter"/>
</dbReference>
<dbReference type="SUPFAM" id="SSF51197">
    <property type="entry name" value="Clavaminate synthase-like"/>
    <property type="match status" value="1"/>
</dbReference>
<gene>
    <name evidence="8" type="ORF">FMOSSE_LOCUS11622</name>
</gene>
<dbReference type="EMBL" id="CAJVPP010004703">
    <property type="protein sequence ID" value="CAG8654171.1"/>
    <property type="molecule type" value="Genomic_DNA"/>
</dbReference>
<protein>
    <submittedName>
        <fullName evidence="8">2303_t:CDS:1</fullName>
    </submittedName>
</protein>
<reference evidence="8" key="1">
    <citation type="submission" date="2021-06" db="EMBL/GenBank/DDBJ databases">
        <authorList>
            <person name="Kallberg Y."/>
            <person name="Tangrot J."/>
            <person name="Rosling A."/>
        </authorList>
    </citation>
    <scope>NUCLEOTIDE SEQUENCE</scope>
    <source>
        <strain evidence="8">87-6 pot B 2015</strain>
    </source>
</reference>
<sequence>MISTQYRSNRQQKLAKKQSRLKPSTYTTQTPFRDAERNFKSRLPPPDFSNVIDFYNLDHCNDELKKKIIKIELKAELGENEERENLFGDYKELKEEEKNIIKGGRKTAYLIKDLPAQKHIIKRCLKDFAKDPNKSNLDTHYLLPKEGLWNLHENIVNNELNENHSQDFIPLKASVIEPNNDGSLYEEQEEQCIPCSKKRLTEQEKGEKTVKQETKDEEEKLEPPPSSGVPILTVSQLIKKIRWITLGYQYHWPTKTYHLDKRYSFPKDIESLTTFVIKSIYGVKFITSEKKENDEQYFINDYDHKKWKPEAGVVNYYQLKDNLMAHVDKSEINMEAPLISFSFGHTCIFLIGGSTRDTAPIALYLRSGDISIMCGPCRANFHGVPRILEGTLPKYLDPYYDNDSEWKTYGDYMSTSPEEIIPTCTNKEQVDYLRELLTSDEHQAEIIFQLNEPFDSELLEYFEIKGEHDLDFNLRPGISSKHNKYACKRKDIDLDIDVRSAVSKGLIGILCLPDNVFFLGDERLGSFLLIRDRYKELIKAFNRDITKFGCIITGTPGIGKSYFGLYLLYYIHLHYPKATIVWQLADSDIHQCYQFMPNDAQKSEKSGAYVILLTSPKA</sequence>
<evidence type="ECO:0000256" key="1">
    <source>
        <dbReference type="ARBA" id="ARBA00022723"/>
    </source>
</evidence>
<feature type="region of interest" description="Disordered" evidence="6">
    <location>
        <begin position="1"/>
        <end position="32"/>
    </location>
</feature>
<keyword evidence="2" id="KW-0223">Dioxygenase</keyword>
<dbReference type="InterPro" id="IPR004574">
    <property type="entry name" value="Alkb"/>
</dbReference>
<organism evidence="8 9">
    <name type="scientific">Funneliformis mosseae</name>
    <name type="common">Endomycorrhizal fungus</name>
    <name type="synonym">Glomus mosseae</name>
    <dbReference type="NCBI Taxonomy" id="27381"/>
    <lineage>
        <taxon>Eukaryota</taxon>
        <taxon>Fungi</taxon>
        <taxon>Fungi incertae sedis</taxon>
        <taxon>Mucoromycota</taxon>
        <taxon>Glomeromycotina</taxon>
        <taxon>Glomeromycetes</taxon>
        <taxon>Glomerales</taxon>
        <taxon>Glomeraceae</taxon>
        <taxon>Funneliformis</taxon>
    </lineage>
</organism>
<evidence type="ECO:0000259" key="7">
    <source>
        <dbReference type="Pfam" id="PF13532"/>
    </source>
</evidence>
<dbReference type="GO" id="GO:0005634">
    <property type="term" value="C:nucleus"/>
    <property type="evidence" value="ECO:0007669"/>
    <property type="project" value="TreeGrafter"/>
</dbReference>
<evidence type="ECO:0000313" key="9">
    <source>
        <dbReference type="Proteomes" id="UP000789375"/>
    </source>
</evidence>
<evidence type="ECO:0000256" key="3">
    <source>
        <dbReference type="ARBA" id="ARBA00023002"/>
    </source>
</evidence>
<dbReference type="InterPro" id="IPR027450">
    <property type="entry name" value="AlkB-like"/>
</dbReference>
<evidence type="ECO:0000256" key="2">
    <source>
        <dbReference type="ARBA" id="ARBA00022964"/>
    </source>
</evidence>
<evidence type="ECO:0000256" key="5">
    <source>
        <dbReference type="PIRSR" id="PIRSR604574-2"/>
    </source>
</evidence>
<dbReference type="GO" id="GO:0046872">
    <property type="term" value="F:metal ion binding"/>
    <property type="evidence" value="ECO:0007669"/>
    <property type="project" value="UniProtKB-KW"/>
</dbReference>
<keyword evidence="1 5" id="KW-0479">Metal-binding</keyword>
<dbReference type="InterPro" id="IPR037151">
    <property type="entry name" value="AlkB-like_sf"/>
</dbReference>
<dbReference type="GO" id="GO:0051213">
    <property type="term" value="F:dioxygenase activity"/>
    <property type="evidence" value="ECO:0007669"/>
    <property type="project" value="UniProtKB-KW"/>
</dbReference>
<dbReference type="Proteomes" id="UP000789375">
    <property type="component" value="Unassembled WGS sequence"/>
</dbReference>
<accession>A0A9N9DV92</accession>
<feature type="compositionally biased region" description="Polar residues" evidence="6">
    <location>
        <begin position="1"/>
        <end position="12"/>
    </location>
</feature>
<proteinExistence type="predicted"/>
<keyword evidence="4 5" id="KW-0408">Iron</keyword>
<keyword evidence="3" id="KW-0560">Oxidoreductase</keyword>
<dbReference type="AlphaFoldDB" id="A0A9N9DV92"/>
<feature type="binding site" evidence="5">
    <location>
        <position position="382"/>
    </location>
    <ligand>
        <name>Fe cation</name>
        <dbReference type="ChEBI" id="CHEBI:24875"/>
        <note>catalytic</note>
    </ligand>
</feature>
<feature type="binding site" evidence="5">
    <location>
        <position position="326"/>
    </location>
    <ligand>
        <name>Fe cation</name>
        <dbReference type="ChEBI" id="CHEBI:24875"/>
        <note>catalytic</note>
    </ligand>
</feature>
<name>A0A9N9DV92_FUNMO</name>